<feature type="region of interest" description="Disordered" evidence="1">
    <location>
        <begin position="328"/>
        <end position="357"/>
    </location>
</feature>
<evidence type="ECO:0000313" key="5">
    <source>
        <dbReference type="Proteomes" id="UP000248662"/>
    </source>
</evidence>
<dbReference type="EC" id="3.1.-.-" evidence="3"/>
<evidence type="ECO:0000313" key="4">
    <source>
        <dbReference type="EMBL" id="PZM17562.1"/>
    </source>
</evidence>
<gene>
    <name evidence="3" type="primary">mobA</name>
    <name evidence="4" type="ORF">DOL94_08615</name>
    <name evidence="3" type="ORF">pRCH51-3_00009</name>
</gene>
<reference evidence="3" key="1">
    <citation type="submission" date="2016-11" db="EMBL/GenBank/DDBJ databases">
        <title>RCH51 a multiply antibiotic resistant Acinetobacter baumannii ST103IP isolate carries resistance genes in three plasmids including a novel potentially conjugative plasmid carrying oxa235 in transposon Tn6252.</title>
        <authorList>
            <person name="Hamidian M."/>
            <person name="Nigro S.J."/>
            <person name="Hartstein R.M."/>
            <person name="Hall R.M."/>
        </authorList>
    </citation>
    <scope>NUCLEOTIDE SEQUENCE</scope>
    <source>
        <strain evidence="3">RCH51</strain>
        <plasmid evidence="3">pRCH51-3</plasmid>
    </source>
</reference>
<dbReference type="EMBL" id="QKWF01000082">
    <property type="protein sequence ID" value="PZM17562.1"/>
    <property type="molecule type" value="Genomic_DNA"/>
</dbReference>
<keyword evidence="3" id="KW-0614">Plasmid</keyword>
<keyword evidence="3" id="KW-0378">Hydrolase</keyword>
<proteinExistence type="predicted"/>
<feature type="compositionally biased region" description="Basic and acidic residues" evidence="1">
    <location>
        <begin position="344"/>
        <end position="357"/>
    </location>
</feature>
<feature type="region of interest" description="Disordered" evidence="1">
    <location>
        <begin position="27"/>
        <end position="74"/>
    </location>
</feature>
<accession>A0A1S6KKQ0</accession>
<feature type="compositionally biased region" description="Basic and acidic residues" evidence="1">
    <location>
        <begin position="278"/>
        <end position="291"/>
    </location>
</feature>
<feature type="compositionally biased region" description="Basic and acidic residues" evidence="1">
    <location>
        <begin position="253"/>
        <end position="268"/>
    </location>
</feature>
<evidence type="ECO:0000313" key="3">
    <source>
        <dbReference type="EMBL" id="AQT19043.1"/>
    </source>
</evidence>
<evidence type="ECO:0000256" key="1">
    <source>
        <dbReference type="SAM" id="MobiDB-lite"/>
    </source>
</evidence>
<protein>
    <submittedName>
        <fullName evidence="4">ABC transporter permease</fullName>
    </submittedName>
    <submittedName>
        <fullName evidence="3">Mobilisation protein</fullName>
        <ecNumber evidence="3">3.1.-.-</ecNumber>
    </submittedName>
</protein>
<dbReference type="Gene3D" id="3.30.930.30">
    <property type="match status" value="1"/>
</dbReference>
<dbReference type="Pfam" id="PF03432">
    <property type="entry name" value="Relaxase"/>
    <property type="match status" value="1"/>
</dbReference>
<feature type="region of interest" description="Disordered" evidence="1">
    <location>
        <begin position="251"/>
        <end position="291"/>
    </location>
</feature>
<dbReference type="InterPro" id="IPR005094">
    <property type="entry name" value="Endonuclease_MobA/VirD2"/>
</dbReference>
<feature type="compositionally biased region" description="Low complexity" evidence="1">
    <location>
        <begin position="51"/>
        <end position="66"/>
    </location>
</feature>
<feature type="domain" description="MobA/VirD2-like nuclease" evidence="2">
    <location>
        <begin position="113"/>
        <end position="237"/>
    </location>
</feature>
<name>A0A1S6KKQ0_ACIBA</name>
<dbReference type="RefSeq" id="WP_111034392.1">
    <property type="nucleotide sequence ID" value="NZ_CAXNZJ010000044.1"/>
</dbReference>
<organism evidence="3">
    <name type="scientific">Acinetobacter baumannii</name>
    <dbReference type="NCBI Taxonomy" id="470"/>
    <lineage>
        <taxon>Bacteria</taxon>
        <taxon>Pseudomonadati</taxon>
        <taxon>Pseudomonadota</taxon>
        <taxon>Gammaproteobacteria</taxon>
        <taxon>Moraxellales</taxon>
        <taxon>Moraxellaceae</taxon>
        <taxon>Acinetobacter</taxon>
        <taxon>Acinetobacter calcoaceticus/baumannii complex</taxon>
    </lineage>
</organism>
<dbReference type="GO" id="GO:0016787">
    <property type="term" value="F:hydrolase activity"/>
    <property type="evidence" value="ECO:0007669"/>
    <property type="project" value="UniProtKB-KW"/>
</dbReference>
<geneLocation type="plasmid" evidence="3">
    <name>pRCH51-3</name>
</geneLocation>
<dbReference type="Proteomes" id="UP000248662">
    <property type="component" value="Unassembled WGS sequence"/>
</dbReference>
<dbReference type="AlphaFoldDB" id="A0A1S6KKQ0"/>
<reference evidence="4 5" key="2">
    <citation type="submission" date="2018-06" db="EMBL/GenBank/DDBJ databases">
        <title>Carbapenemase-producing Acinetobacter spp. from environmental sources in an hospital from French Polynesia.</title>
        <authorList>
            <person name="Bonnin R.A."/>
            <person name="Levy M."/>
            <person name="Cuzon G."/>
            <person name="Dortet L."/>
            <person name="Naas T."/>
        </authorList>
    </citation>
    <scope>NUCLEOTIDE SEQUENCE [LARGE SCALE GENOMIC DNA]</scope>
    <source>
        <strain evidence="4 5">R10</strain>
    </source>
</reference>
<sequence>MANGSSKTTREVQSTLLAHGEQLLNGSKVKRVNQTQSLDTFLNDLSKPKNGSGHSAKSAPKSSPNSVKATLNRISKKTPEVMVKVTGGGNSMGKVKAHMGYITRNGQLEGIDQDGNKVNGKDDIEDTAEDWQMSGTPISDEESKYKQAFNIVLSMPKGTDEKGVYDAAKEFAEEHFKDHKYMLVQHTFTNDPSKDPSENPHVHVVVKAVSEKGDRLNIRKADLQEWRESFAEKLRSRGIEANATKRIARLQKNRSDKQSVKQMKEQGKSFKRYGKNKASPERVQKAKQQEKEALTHYKEITKALSQSPDPQDRKLAVDLVDYLRKQVEVKKPMSQPQIQPNKLDLQHGKNKGKEQDR</sequence>
<dbReference type="EMBL" id="KY216144">
    <property type="protein sequence ID" value="AQT19043.1"/>
    <property type="molecule type" value="Genomic_DNA"/>
</dbReference>
<evidence type="ECO:0000259" key="2">
    <source>
        <dbReference type="Pfam" id="PF03432"/>
    </source>
</evidence>